<keyword evidence="2" id="KW-1185">Reference proteome</keyword>
<dbReference type="RefSeq" id="WP_227776002.1">
    <property type="nucleotide sequence ID" value="NZ_BAABKX010000001.1"/>
</dbReference>
<dbReference type="Proteomes" id="UP001501729">
    <property type="component" value="Unassembled WGS sequence"/>
</dbReference>
<dbReference type="AlphaFoldDB" id="A0AAV3UEN7"/>
<sequence length="64" mass="7223">MCDRRSTNYAVRGRACRDTSGQPKFDPPFSMKSIFPVNDTMTNIHLADECGALARLLIWSDTDE</sequence>
<dbReference type="GeneID" id="68611788"/>
<name>A0AAV3UEN7_9EURY</name>
<protein>
    <submittedName>
        <fullName evidence="1">Uncharacterized protein</fullName>
    </submittedName>
</protein>
<dbReference type="EMBL" id="BAABKX010000001">
    <property type="protein sequence ID" value="GAA5044954.1"/>
    <property type="molecule type" value="Genomic_DNA"/>
</dbReference>
<comment type="caution">
    <text evidence="1">The sequence shown here is derived from an EMBL/GenBank/DDBJ whole genome shotgun (WGS) entry which is preliminary data.</text>
</comment>
<proteinExistence type="predicted"/>
<accession>A0AAV3UEN7</accession>
<evidence type="ECO:0000313" key="1">
    <source>
        <dbReference type="EMBL" id="GAA5044954.1"/>
    </source>
</evidence>
<reference evidence="1 2" key="1">
    <citation type="journal article" date="2019" name="Int. J. Syst. Evol. Microbiol.">
        <title>The Global Catalogue of Microorganisms (GCM) 10K type strain sequencing project: providing services to taxonomists for standard genome sequencing and annotation.</title>
        <authorList>
            <consortium name="The Broad Institute Genomics Platform"/>
            <consortium name="The Broad Institute Genome Sequencing Center for Infectious Disease"/>
            <person name="Wu L."/>
            <person name="Ma J."/>
        </authorList>
    </citation>
    <scope>NUCLEOTIDE SEQUENCE [LARGE SCALE GENOMIC DNA]</scope>
    <source>
        <strain evidence="1 2">JCM 17504</strain>
    </source>
</reference>
<gene>
    <name evidence="1" type="ORF">GCM10025751_12140</name>
</gene>
<organism evidence="1 2">
    <name type="scientific">Haladaptatus pallidirubidus</name>
    <dbReference type="NCBI Taxonomy" id="1008152"/>
    <lineage>
        <taxon>Archaea</taxon>
        <taxon>Methanobacteriati</taxon>
        <taxon>Methanobacteriota</taxon>
        <taxon>Stenosarchaea group</taxon>
        <taxon>Halobacteria</taxon>
        <taxon>Halobacteriales</taxon>
        <taxon>Haladaptataceae</taxon>
        <taxon>Haladaptatus</taxon>
    </lineage>
</organism>
<evidence type="ECO:0000313" key="2">
    <source>
        <dbReference type="Proteomes" id="UP001501729"/>
    </source>
</evidence>